<evidence type="ECO:0000313" key="2">
    <source>
        <dbReference type="EMBL" id="RVW19772.1"/>
    </source>
</evidence>
<dbReference type="AlphaFoldDB" id="A0A438C944"/>
<organism evidence="2 3">
    <name type="scientific">Vitis vinifera</name>
    <name type="common">Grape</name>
    <dbReference type="NCBI Taxonomy" id="29760"/>
    <lineage>
        <taxon>Eukaryota</taxon>
        <taxon>Viridiplantae</taxon>
        <taxon>Streptophyta</taxon>
        <taxon>Embryophyta</taxon>
        <taxon>Tracheophyta</taxon>
        <taxon>Spermatophyta</taxon>
        <taxon>Magnoliopsida</taxon>
        <taxon>eudicotyledons</taxon>
        <taxon>Gunneridae</taxon>
        <taxon>Pentapetalae</taxon>
        <taxon>rosids</taxon>
        <taxon>Vitales</taxon>
        <taxon>Vitaceae</taxon>
        <taxon>Viteae</taxon>
        <taxon>Vitis</taxon>
    </lineage>
</organism>
<proteinExistence type="predicted"/>
<accession>A0A438C944</accession>
<feature type="compositionally biased region" description="Basic residues" evidence="1">
    <location>
        <begin position="75"/>
        <end position="89"/>
    </location>
</feature>
<gene>
    <name evidence="2" type="ORF">CK203_111504</name>
</gene>
<comment type="caution">
    <text evidence="2">The sequence shown here is derived from an EMBL/GenBank/DDBJ whole genome shotgun (WGS) entry which is preliminary data.</text>
</comment>
<protein>
    <submittedName>
        <fullName evidence="2">Uncharacterized protein</fullName>
    </submittedName>
</protein>
<dbReference type="Proteomes" id="UP000288805">
    <property type="component" value="Unassembled WGS sequence"/>
</dbReference>
<feature type="region of interest" description="Disordered" evidence="1">
    <location>
        <begin position="36"/>
        <end position="117"/>
    </location>
</feature>
<evidence type="ECO:0000313" key="3">
    <source>
        <dbReference type="Proteomes" id="UP000288805"/>
    </source>
</evidence>
<name>A0A438C944_VITVI</name>
<dbReference type="EMBL" id="QGNW01002437">
    <property type="protein sequence ID" value="RVW19772.1"/>
    <property type="molecule type" value="Genomic_DNA"/>
</dbReference>
<reference evidence="2 3" key="1">
    <citation type="journal article" date="2018" name="PLoS Genet.">
        <title>Population sequencing reveals clonal diversity and ancestral inbreeding in the grapevine cultivar Chardonnay.</title>
        <authorList>
            <person name="Roach M.J."/>
            <person name="Johnson D.L."/>
            <person name="Bohlmann J."/>
            <person name="van Vuuren H.J."/>
            <person name="Jones S.J."/>
            <person name="Pretorius I.S."/>
            <person name="Schmidt S.A."/>
            <person name="Borneman A.R."/>
        </authorList>
    </citation>
    <scope>NUCLEOTIDE SEQUENCE [LARGE SCALE GENOMIC DNA]</scope>
    <source>
        <strain evidence="3">cv. Chardonnay</strain>
        <tissue evidence="2">Leaf</tissue>
    </source>
</reference>
<evidence type="ECO:0000256" key="1">
    <source>
        <dbReference type="SAM" id="MobiDB-lite"/>
    </source>
</evidence>
<sequence>MSAITLSIEMVSHRAKQGAKLSAKFDSRCEILSLRDATSLDAQPSTVPPSKGGTPSQRRYPTRRPPTDAVPPTTKAKRPVSRPPTKKAKFSGPGEPSQPPQAEPPIEDPQIPVGIPLETIIRRPMIAGPPIEGNLDCR</sequence>